<dbReference type="Proteomes" id="UP001444071">
    <property type="component" value="Unassembled WGS sequence"/>
</dbReference>
<reference evidence="2 3" key="1">
    <citation type="submission" date="2021-06" db="EMBL/GenBank/DDBJ databases">
        <authorList>
            <person name="Palmer J.M."/>
        </authorList>
    </citation>
    <scope>NUCLEOTIDE SEQUENCE [LARGE SCALE GENOMIC DNA]</scope>
    <source>
        <strain evidence="2 3">XR_2019</strain>
        <tissue evidence="2">Muscle</tissue>
    </source>
</reference>
<proteinExistence type="predicted"/>
<comment type="caution">
    <text evidence="2">The sequence shown here is derived from an EMBL/GenBank/DDBJ whole genome shotgun (WGS) entry which is preliminary data.</text>
</comment>
<name>A0ABV0XAF2_9TELE</name>
<protein>
    <submittedName>
        <fullName evidence="2">Uncharacterized protein</fullName>
    </submittedName>
</protein>
<keyword evidence="3" id="KW-1185">Reference proteome</keyword>
<gene>
    <name evidence="2" type="ORF">XENORESO_016680</name>
</gene>
<evidence type="ECO:0000313" key="3">
    <source>
        <dbReference type="Proteomes" id="UP001444071"/>
    </source>
</evidence>
<organism evidence="2 3">
    <name type="scientific">Xenotaenia resolanae</name>
    <dbReference type="NCBI Taxonomy" id="208358"/>
    <lineage>
        <taxon>Eukaryota</taxon>
        <taxon>Metazoa</taxon>
        <taxon>Chordata</taxon>
        <taxon>Craniata</taxon>
        <taxon>Vertebrata</taxon>
        <taxon>Euteleostomi</taxon>
        <taxon>Actinopterygii</taxon>
        <taxon>Neopterygii</taxon>
        <taxon>Teleostei</taxon>
        <taxon>Neoteleostei</taxon>
        <taxon>Acanthomorphata</taxon>
        <taxon>Ovalentaria</taxon>
        <taxon>Atherinomorphae</taxon>
        <taxon>Cyprinodontiformes</taxon>
        <taxon>Goodeidae</taxon>
        <taxon>Xenotaenia</taxon>
    </lineage>
</organism>
<feature type="region of interest" description="Disordered" evidence="1">
    <location>
        <begin position="1"/>
        <end position="60"/>
    </location>
</feature>
<evidence type="ECO:0000313" key="2">
    <source>
        <dbReference type="EMBL" id="MEQ2278352.1"/>
    </source>
</evidence>
<evidence type="ECO:0000256" key="1">
    <source>
        <dbReference type="SAM" id="MobiDB-lite"/>
    </source>
</evidence>
<sequence length="99" mass="11344">MSPPSYPKTKALHANNRKRRTKSGKTNKSSRTNATHTHAHICTGMPDGTQSASKSDRPATETRLIQMTSKLCCHIREKKQPPYRFSWWLQSSLRFFPKS</sequence>
<feature type="compositionally biased region" description="Polar residues" evidence="1">
    <location>
        <begin position="26"/>
        <end position="36"/>
    </location>
</feature>
<dbReference type="EMBL" id="JAHRIM010095632">
    <property type="protein sequence ID" value="MEQ2278352.1"/>
    <property type="molecule type" value="Genomic_DNA"/>
</dbReference>
<feature type="compositionally biased region" description="Basic residues" evidence="1">
    <location>
        <begin position="15"/>
        <end position="25"/>
    </location>
</feature>
<accession>A0ABV0XAF2</accession>